<protein>
    <recommendedName>
        <fullName evidence="3">NmrA-like domain-containing protein</fullName>
    </recommendedName>
</protein>
<dbReference type="SUPFAM" id="SSF51735">
    <property type="entry name" value="NAD(P)-binding Rossmann-fold domains"/>
    <property type="match status" value="1"/>
</dbReference>
<dbReference type="PANTHER" id="PTHR47706:SF9">
    <property type="entry name" value="NMRA-LIKE DOMAIN-CONTAINING PROTEIN-RELATED"/>
    <property type="match status" value="1"/>
</dbReference>
<dbReference type="InterPro" id="IPR036291">
    <property type="entry name" value="NAD(P)-bd_dom_sf"/>
</dbReference>
<keyword evidence="5" id="KW-1185">Reference proteome</keyword>
<keyword evidence="1" id="KW-0521">NADP</keyword>
<gene>
    <name evidence="4" type="ORF">EHS24_004319</name>
</gene>
<evidence type="ECO:0000313" key="4">
    <source>
        <dbReference type="EMBL" id="RSH86097.1"/>
    </source>
</evidence>
<accession>A0A427Y4U3</accession>
<dbReference type="OrthoDB" id="5283654at2759"/>
<organism evidence="4 5">
    <name type="scientific">Apiotrichum porosum</name>
    <dbReference type="NCBI Taxonomy" id="105984"/>
    <lineage>
        <taxon>Eukaryota</taxon>
        <taxon>Fungi</taxon>
        <taxon>Dikarya</taxon>
        <taxon>Basidiomycota</taxon>
        <taxon>Agaricomycotina</taxon>
        <taxon>Tremellomycetes</taxon>
        <taxon>Trichosporonales</taxon>
        <taxon>Trichosporonaceae</taxon>
        <taxon>Apiotrichum</taxon>
    </lineage>
</organism>
<dbReference type="Gene3D" id="3.40.50.720">
    <property type="entry name" value="NAD(P)-binding Rossmann-like Domain"/>
    <property type="match status" value="1"/>
</dbReference>
<name>A0A427Y4U3_9TREE</name>
<evidence type="ECO:0000313" key="5">
    <source>
        <dbReference type="Proteomes" id="UP000279236"/>
    </source>
</evidence>
<dbReference type="InterPro" id="IPR051609">
    <property type="entry name" value="NmrA/Isoflavone_reductase-like"/>
</dbReference>
<dbReference type="Pfam" id="PF05368">
    <property type="entry name" value="NmrA"/>
    <property type="match status" value="1"/>
</dbReference>
<dbReference type="EMBL" id="RSCE01000002">
    <property type="protein sequence ID" value="RSH86097.1"/>
    <property type="molecule type" value="Genomic_DNA"/>
</dbReference>
<dbReference type="GO" id="GO:0016491">
    <property type="term" value="F:oxidoreductase activity"/>
    <property type="evidence" value="ECO:0007669"/>
    <property type="project" value="UniProtKB-KW"/>
</dbReference>
<evidence type="ECO:0000256" key="2">
    <source>
        <dbReference type="ARBA" id="ARBA00023002"/>
    </source>
</evidence>
<dbReference type="PANTHER" id="PTHR47706">
    <property type="entry name" value="NMRA-LIKE FAMILY PROTEIN"/>
    <property type="match status" value="1"/>
</dbReference>
<dbReference type="RefSeq" id="XP_028478882.1">
    <property type="nucleotide sequence ID" value="XM_028619910.1"/>
</dbReference>
<dbReference type="Proteomes" id="UP000279236">
    <property type="component" value="Unassembled WGS sequence"/>
</dbReference>
<proteinExistence type="predicted"/>
<dbReference type="STRING" id="105984.A0A427Y4U3"/>
<evidence type="ECO:0000259" key="3">
    <source>
        <dbReference type="Pfam" id="PF05368"/>
    </source>
</evidence>
<comment type="caution">
    <text evidence="4">The sequence shown here is derived from an EMBL/GenBank/DDBJ whole genome shotgun (WGS) entry which is preliminary data.</text>
</comment>
<dbReference type="InterPro" id="IPR008030">
    <property type="entry name" value="NmrA-like"/>
</dbReference>
<keyword evidence="2" id="KW-0560">Oxidoreductase</keyword>
<dbReference type="GeneID" id="39588862"/>
<evidence type="ECO:0000256" key="1">
    <source>
        <dbReference type="ARBA" id="ARBA00022857"/>
    </source>
</evidence>
<sequence length="297" mass="32586">MRLTTVALIGASGYLGSHLLTALMRAHGDDKLRLIVLQRASSKVQGLLPSVETRILDADTATLLDYQNALNGVDILISAAAKLSGDASLRFVENLAQIDTLKVYVPSYFTANWTKEEQTNQDNVYLFGKASLKDKTIELGVPTTTIRCGLFESAFLLPAFFGIDALNNTVEVYQGEKGLDQKFSFLSLPFLAEAVAQLIVKPEFGPNQRWTVVEQEFTGRDIVAAFESVHNGEKTKVTELTDATVQQLRAKDAGAGLGAAWRMHWGAGRWNVVNRFDPVGVERRTLLQAVKDAANKK</sequence>
<dbReference type="AlphaFoldDB" id="A0A427Y4U3"/>
<reference evidence="4 5" key="1">
    <citation type="submission" date="2018-11" db="EMBL/GenBank/DDBJ databases">
        <title>Genome sequence of Apiotrichum porosum DSM 27194.</title>
        <authorList>
            <person name="Aliyu H."/>
            <person name="Gorte O."/>
            <person name="Ochsenreither K."/>
        </authorList>
    </citation>
    <scope>NUCLEOTIDE SEQUENCE [LARGE SCALE GENOMIC DNA]</scope>
    <source>
        <strain evidence="4 5">DSM 27194</strain>
    </source>
</reference>
<feature type="domain" description="NmrA-like" evidence="3">
    <location>
        <begin position="5"/>
        <end position="241"/>
    </location>
</feature>